<accession>A0AAE1D8Y5</accession>
<keyword evidence="1" id="KW-0812">Transmembrane</keyword>
<dbReference type="AlphaFoldDB" id="A0AAE1D8Y5"/>
<organism evidence="2 3">
    <name type="scientific">Elysia crispata</name>
    <name type="common">lettuce slug</name>
    <dbReference type="NCBI Taxonomy" id="231223"/>
    <lineage>
        <taxon>Eukaryota</taxon>
        <taxon>Metazoa</taxon>
        <taxon>Spiralia</taxon>
        <taxon>Lophotrochozoa</taxon>
        <taxon>Mollusca</taxon>
        <taxon>Gastropoda</taxon>
        <taxon>Heterobranchia</taxon>
        <taxon>Euthyneura</taxon>
        <taxon>Panpulmonata</taxon>
        <taxon>Sacoglossa</taxon>
        <taxon>Placobranchoidea</taxon>
        <taxon>Plakobranchidae</taxon>
        <taxon>Elysia</taxon>
    </lineage>
</organism>
<evidence type="ECO:0000256" key="1">
    <source>
        <dbReference type="SAM" id="Phobius"/>
    </source>
</evidence>
<sequence length="71" mass="8264">MFVVRRITPHLYKRVTTKTSENEKDFFHTFEFKSVPASLIGFLGALLTVLLVKKILQPKEEEKDKLEKGEL</sequence>
<evidence type="ECO:0000313" key="2">
    <source>
        <dbReference type="EMBL" id="KAK3761686.1"/>
    </source>
</evidence>
<keyword evidence="1" id="KW-1133">Transmembrane helix</keyword>
<keyword evidence="3" id="KW-1185">Reference proteome</keyword>
<reference evidence="2" key="1">
    <citation type="journal article" date="2023" name="G3 (Bethesda)">
        <title>A reference genome for the long-term kleptoplast-retaining sea slug Elysia crispata morphotype clarki.</title>
        <authorList>
            <person name="Eastman K.E."/>
            <person name="Pendleton A.L."/>
            <person name="Shaikh M.A."/>
            <person name="Suttiyut T."/>
            <person name="Ogas R."/>
            <person name="Tomko P."/>
            <person name="Gavelis G."/>
            <person name="Widhalm J.R."/>
            <person name="Wisecaver J.H."/>
        </authorList>
    </citation>
    <scope>NUCLEOTIDE SEQUENCE</scope>
    <source>
        <strain evidence="2">ECLA1</strain>
    </source>
</reference>
<dbReference type="Proteomes" id="UP001283361">
    <property type="component" value="Unassembled WGS sequence"/>
</dbReference>
<evidence type="ECO:0000313" key="3">
    <source>
        <dbReference type="Proteomes" id="UP001283361"/>
    </source>
</evidence>
<proteinExistence type="predicted"/>
<dbReference type="EMBL" id="JAWDGP010004859">
    <property type="protein sequence ID" value="KAK3761686.1"/>
    <property type="molecule type" value="Genomic_DNA"/>
</dbReference>
<name>A0AAE1D8Y5_9GAST</name>
<keyword evidence="1" id="KW-0472">Membrane</keyword>
<feature type="transmembrane region" description="Helical" evidence="1">
    <location>
        <begin position="35"/>
        <end position="56"/>
    </location>
</feature>
<comment type="caution">
    <text evidence="2">The sequence shown here is derived from an EMBL/GenBank/DDBJ whole genome shotgun (WGS) entry which is preliminary data.</text>
</comment>
<protein>
    <submittedName>
        <fullName evidence="2">Uncharacterized protein</fullName>
    </submittedName>
</protein>
<gene>
    <name evidence="2" type="ORF">RRG08_064409</name>
</gene>